<comment type="caution">
    <text evidence="7">The sequence shown here is derived from an EMBL/GenBank/DDBJ whole genome shotgun (WGS) entry which is preliminary data.</text>
</comment>
<feature type="transmembrane region" description="Helical" evidence="5">
    <location>
        <begin position="226"/>
        <end position="251"/>
    </location>
</feature>
<reference evidence="7 8" key="1">
    <citation type="submission" date="2023-04" db="EMBL/GenBank/DDBJ databases">
        <title>Genome of Basidiobolus ranarum AG-B5.</title>
        <authorList>
            <person name="Stajich J.E."/>
            <person name="Carter-House D."/>
            <person name="Gryganskyi A."/>
        </authorList>
    </citation>
    <scope>NUCLEOTIDE SEQUENCE [LARGE SCALE GENOMIC DNA]</scope>
    <source>
        <strain evidence="7 8">AG-B5</strain>
    </source>
</reference>
<keyword evidence="8" id="KW-1185">Reference proteome</keyword>
<dbReference type="InterPro" id="IPR001902">
    <property type="entry name" value="SLC26A/SulP_fam"/>
</dbReference>
<evidence type="ECO:0000256" key="5">
    <source>
        <dbReference type="SAM" id="Phobius"/>
    </source>
</evidence>
<feature type="transmembrane region" description="Helical" evidence="5">
    <location>
        <begin position="68"/>
        <end position="86"/>
    </location>
</feature>
<organism evidence="7 8">
    <name type="scientific">Basidiobolus ranarum</name>
    <dbReference type="NCBI Taxonomy" id="34480"/>
    <lineage>
        <taxon>Eukaryota</taxon>
        <taxon>Fungi</taxon>
        <taxon>Fungi incertae sedis</taxon>
        <taxon>Zoopagomycota</taxon>
        <taxon>Entomophthoromycotina</taxon>
        <taxon>Basidiobolomycetes</taxon>
        <taxon>Basidiobolales</taxon>
        <taxon>Basidiobolaceae</taxon>
        <taxon>Basidiobolus</taxon>
    </lineage>
</organism>
<dbReference type="InterPro" id="IPR011547">
    <property type="entry name" value="SLC26A/SulP_dom"/>
</dbReference>
<evidence type="ECO:0000256" key="3">
    <source>
        <dbReference type="ARBA" id="ARBA00022989"/>
    </source>
</evidence>
<feature type="non-terminal residue" evidence="7">
    <location>
        <position position="281"/>
    </location>
</feature>
<feature type="transmembrane region" description="Helical" evidence="5">
    <location>
        <begin position="36"/>
        <end position="56"/>
    </location>
</feature>
<sequence>MTTERNVFSDVSQKAKNVLFKALPIASWLPYYNKKWLFGDALAGITVGVMVVPQVLAYAQVVGLPVQYGLYSATFCAMVYCLFGTSKDVNVGPITMLSMLTGQVCSQMVEEYGYSNVDVAIALTFMTGIILLALGILRLGIVLDFISVPVIVGFTSGAGIAIMTTQIPNFIGLKGINTRESAIKIVINVFKHIGNATWVDVVIGVSSILVLVSLDQIKRRYGRRHFAIGFLGIAKNAITIIIFTLVSFIILKTAPDTKISIIRDVPRGIAPPRFPNIDLTM</sequence>
<evidence type="ECO:0000256" key="1">
    <source>
        <dbReference type="ARBA" id="ARBA00004141"/>
    </source>
</evidence>
<dbReference type="Pfam" id="PF00916">
    <property type="entry name" value="Sulfate_transp"/>
    <property type="match status" value="1"/>
</dbReference>
<dbReference type="Proteomes" id="UP001479436">
    <property type="component" value="Unassembled WGS sequence"/>
</dbReference>
<accession>A0ABR2WDS2</accession>
<feature type="transmembrane region" description="Helical" evidence="5">
    <location>
        <begin position="196"/>
        <end position="214"/>
    </location>
</feature>
<protein>
    <submittedName>
        <fullName evidence="7">Sulfate permease 2</fullName>
    </submittedName>
</protein>
<evidence type="ECO:0000313" key="7">
    <source>
        <dbReference type="EMBL" id="KAK9759651.1"/>
    </source>
</evidence>
<keyword evidence="3 5" id="KW-1133">Transmembrane helix</keyword>
<feature type="transmembrane region" description="Helical" evidence="5">
    <location>
        <begin position="142"/>
        <end position="163"/>
    </location>
</feature>
<dbReference type="EMBL" id="JASJQH010003361">
    <property type="protein sequence ID" value="KAK9759651.1"/>
    <property type="molecule type" value="Genomic_DNA"/>
</dbReference>
<feature type="transmembrane region" description="Helical" evidence="5">
    <location>
        <begin position="119"/>
        <end position="137"/>
    </location>
</feature>
<feature type="domain" description="SLC26A/SulP transporter" evidence="6">
    <location>
        <begin position="37"/>
        <end position="278"/>
    </location>
</feature>
<keyword evidence="2 5" id="KW-0812">Transmembrane</keyword>
<comment type="subcellular location">
    <subcellularLocation>
        <location evidence="1">Membrane</location>
        <topology evidence="1">Multi-pass membrane protein</topology>
    </subcellularLocation>
</comment>
<name>A0ABR2WDS2_9FUNG</name>
<evidence type="ECO:0000256" key="4">
    <source>
        <dbReference type="ARBA" id="ARBA00023136"/>
    </source>
</evidence>
<proteinExistence type="predicted"/>
<gene>
    <name evidence="7" type="primary">SUL2_9</name>
    <name evidence="7" type="ORF">K7432_017127</name>
</gene>
<keyword evidence="4 5" id="KW-0472">Membrane</keyword>
<evidence type="ECO:0000313" key="8">
    <source>
        <dbReference type="Proteomes" id="UP001479436"/>
    </source>
</evidence>
<evidence type="ECO:0000259" key="6">
    <source>
        <dbReference type="Pfam" id="PF00916"/>
    </source>
</evidence>
<dbReference type="PANTHER" id="PTHR11814">
    <property type="entry name" value="SULFATE TRANSPORTER"/>
    <property type="match status" value="1"/>
</dbReference>
<evidence type="ECO:0000256" key="2">
    <source>
        <dbReference type="ARBA" id="ARBA00022692"/>
    </source>
</evidence>